<organism evidence="2 3">
    <name type="scientific">Meleagris gallopavo</name>
    <name type="common">Wild turkey</name>
    <dbReference type="NCBI Taxonomy" id="9103"/>
    <lineage>
        <taxon>Eukaryota</taxon>
        <taxon>Metazoa</taxon>
        <taxon>Chordata</taxon>
        <taxon>Craniata</taxon>
        <taxon>Vertebrata</taxon>
        <taxon>Euteleostomi</taxon>
        <taxon>Archelosauria</taxon>
        <taxon>Archosauria</taxon>
        <taxon>Dinosauria</taxon>
        <taxon>Saurischia</taxon>
        <taxon>Theropoda</taxon>
        <taxon>Coelurosauria</taxon>
        <taxon>Aves</taxon>
        <taxon>Neognathae</taxon>
        <taxon>Galloanserae</taxon>
        <taxon>Galliformes</taxon>
        <taxon>Phasianidae</taxon>
        <taxon>Meleagridinae</taxon>
        <taxon>Meleagris</taxon>
    </lineage>
</organism>
<dbReference type="InParanoid" id="A0A803XTA0"/>
<sequence>MIDYNEEFRLFLSTRNPNPLIPPDASSIVMEVNFTTTGSGLRGQLLALTIQHEKPDLEEQKTKLLQQEEEKKIQLAKLEESLLETLATSQGNILENKDLIESLNQTKASSALIQESLAESHRLQSSLDQERNAYLPLAESASKMYFIISDLSKINNMYRFSLAAFLRLFQRALQSEQDSSNTDERIESLIYTLKHTVYEYVCRCLFKADQLMFALHFVRGMHPELFQENVSGIPDMYKERLDEEIIEGSTAVKDLELLLDKSLYVSQLCTSAAWKTNCILAAQEKSGQQGKGVDCPPLLCPLEASSGILHSGLGPPATRRMWSCWSRSRGLPWK</sequence>
<dbReference type="GeneTree" id="ENSGT00940000154620"/>
<dbReference type="GO" id="GO:0045505">
    <property type="term" value="F:dynein intermediate chain binding"/>
    <property type="evidence" value="ECO:0007669"/>
    <property type="project" value="InterPro"/>
</dbReference>
<dbReference type="InterPro" id="IPR026983">
    <property type="entry name" value="DHC"/>
</dbReference>
<proteinExistence type="predicted"/>
<evidence type="ECO:0000313" key="3">
    <source>
        <dbReference type="Proteomes" id="UP000001645"/>
    </source>
</evidence>
<reference evidence="2" key="2">
    <citation type="submission" date="2025-08" db="UniProtKB">
        <authorList>
            <consortium name="Ensembl"/>
        </authorList>
    </citation>
    <scope>IDENTIFICATION</scope>
</reference>
<reference evidence="2" key="3">
    <citation type="submission" date="2025-09" db="UniProtKB">
        <authorList>
            <consortium name="Ensembl"/>
        </authorList>
    </citation>
    <scope>IDENTIFICATION</scope>
</reference>
<dbReference type="Pfam" id="PF12781">
    <property type="entry name" value="AAA_9"/>
    <property type="match status" value="1"/>
</dbReference>
<dbReference type="Proteomes" id="UP000001645">
    <property type="component" value="Chromosome 1"/>
</dbReference>
<feature type="domain" description="Dynein heavy chain ATP-binding dynein motor region" evidence="1">
    <location>
        <begin position="2"/>
        <end position="112"/>
    </location>
</feature>
<dbReference type="FunFam" id="1.10.8.1220:FF:000003">
    <property type="entry name" value="Dynein cytoplasmic 2 heavy chain 1"/>
    <property type="match status" value="1"/>
</dbReference>
<reference evidence="2 3" key="1">
    <citation type="journal article" date="2010" name="PLoS Biol.">
        <title>Multi-platform next-generation sequencing of the domestic turkey (Meleagris gallopavo): genome assembly and analysis.</title>
        <authorList>
            <person name="Dalloul R.A."/>
            <person name="Long J.A."/>
            <person name="Zimin A.V."/>
            <person name="Aslam L."/>
            <person name="Beal K."/>
            <person name="Blomberg L.A."/>
            <person name="Bouffard P."/>
            <person name="Burt D.W."/>
            <person name="Crasta O."/>
            <person name="Crooijmans R.P."/>
            <person name="Cooper K."/>
            <person name="Coulombe R.A."/>
            <person name="De S."/>
            <person name="Delany M.E."/>
            <person name="Dodgson J.B."/>
            <person name="Dong J.J."/>
            <person name="Evans C."/>
            <person name="Frederickson K.M."/>
            <person name="Flicek P."/>
            <person name="Florea L."/>
            <person name="Folkerts O."/>
            <person name="Groenen M.A."/>
            <person name="Harkins T.T."/>
            <person name="Herrero J."/>
            <person name="Hoffmann S."/>
            <person name="Megens H.J."/>
            <person name="Jiang A."/>
            <person name="de Jong P."/>
            <person name="Kaiser P."/>
            <person name="Kim H."/>
            <person name="Kim K.W."/>
            <person name="Kim S."/>
            <person name="Langenberger D."/>
            <person name="Lee M.K."/>
            <person name="Lee T."/>
            <person name="Mane S."/>
            <person name="Marcais G."/>
            <person name="Marz M."/>
            <person name="McElroy A.P."/>
            <person name="Modise T."/>
            <person name="Nefedov M."/>
            <person name="Notredame C."/>
            <person name="Paton I.R."/>
            <person name="Payne W.S."/>
            <person name="Pertea G."/>
            <person name="Prickett D."/>
            <person name="Puiu D."/>
            <person name="Qioa D."/>
            <person name="Raineri E."/>
            <person name="Ruffier M."/>
            <person name="Salzberg S.L."/>
            <person name="Schatz M.C."/>
            <person name="Scheuring C."/>
            <person name="Schmidt C.J."/>
            <person name="Schroeder S."/>
            <person name="Searle S.M."/>
            <person name="Smith E.J."/>
            <person name="Smith J."/>
            <person name="Sonstegard T.S."/>
            <person name="Stadler P.F."/>
            <person name="Tafer H."/>
            <person name="Tu Z.J."/>
            <person name="Van Tassell C.P."/>
            <person name="Vilella A.J."/>
            <person name="Williams K.P."/>
            <person name="Yorke J.A."/>
            <person name="Zhang L."/>
            <person name="Zhang H.B."/>
            <person name="Zhang X."/>
            <person name="Zhang Y."/>
            <person name="Reed K.M."/>
        </authorList>
    </citation>
    <scope>NUCLEOTIDE SEQUENCE [LARGE SCALE GENOMIC DNA]</scope>
</reference>
<dbReference type="GO" id="GO:0005858">
    <property type="term" value="C:axonemal dynein complex"/>
    <property type="evidence" value="ECO:0007669"/>
    <property type="project" value="TreeGrafter"/>
</dbReference>
<dbReference type="GO" id="GO:0051959">
    <property type="term" value="F:dynein light intermediate chain binding"/>
    <property type="evidence" value="ECO:0007669"/>
    <property type="project" value="InterPro"/>
</dbReference>
<dbReference type="AlphaFoldDB" id="A0A803XTA0"/>
<name>A0A803XTA0_MELGA</name>
<dbReference type="InterPro" id="IPR027417">
    <property type="entry name" value="P-loop_NTPase"/>
</dbReference>
<dbReference type="GO" id="GO:0007018">
    <property type="term" value="P:microtubule-based movement"/>
    <property type="evidence" value="ECO:0007669"/>
    <property type="project" value="InterPro"/>
</dbReference>
<dbReference type="Ensembl" id="ENSMGAT00000032716.1">
    <property type="protein sequence ID" value="ENSMGAP00000022746.1"/>
    <property type="gene ID" value="ENSMGAG00000019247.1"/>
</dbReference>
<evidence type="ECO:0000313" key="2">
    <source>
        <dbReference type="Ensembl" id="ENSMGAP00000022746.1"/>
    </source>
</evidence>
<dbReference type="Gene3D" id="1.10.8.1220">
    <property type="match status" value="1"/>
</dbReference>
<evidence type="ECO:0000259" key="1">
    <source>
        <dbReference type="Pfam" id="PF12781"/>
    </source>
</evidence>
<keyword evidence="3" id="KW-1185">Reference proteome</keyword>
<protein>
    <recommendedName>
        <fullName evidence="1">Dynein heavy chain ATP-binding dynein motor region domain-containing protein</fullName>
    </recommendedName>
</protein>
<dbReference type="Gene3D" id="3.40.50.300">
    <property type="entry name" value="P-loop containing nucleotide triphosphate hydrolases"/>
    <property type="match status" value="1"/>
</dbReference>
<dbReference type="InterPro" id="IPR035706">
    <property type="entry name" value="AAA_9"/>
</dbReference>
<dbReference type="PANTHER" id="PTHR46532:SF15">
    <property type="entry name" value="CYTOPLASMIC DYNEIN 2 HEAVY CHAIN 1"/>
    <property type="match status" value="1"/>
</dbReference>
<dbReference type="Gene3D" id="6.10.140.1060">
    <property type="match status" value="1"/>
</dbReference>
<accession>A0A803XTA0</accession>
<dbReference type="PANTHER" id="PTHR46532">
    <property type="entry name" value="MALE FERTILITY FACTOR KL5"/>
    <property type="match status" value="1"/>
</dbReference>